<dbReference type="InterPro" id="IPR022185">
    <property type="entry name" value="DUF3712"/>
</dbReference>
<dbReference type="PANTHER" id="PTHR35895:SF1">
    <property type="entry name" value="LIPID-BINDING SERUM GLYCOPROTEIN C-TERMINAL DOMAIN-CONTAINING PROTEIN"/>
    <property type="match status" value="1"/>
</dbReference>
<dbReference type="Proteomes" id="UP000789759">
    <property type="component" value="Unassembled WGS sequence"/>
</dbReference>
<dbReference type="OrthoDB" id="2417659at2759"/>
<dbReference type="AlphaFoldDB" id="A0A9N9BV31"/>
<evidence type="ECO:0000313" key="1">
    <source>
        <dbReference type="EMBL" id="CAG8576995.1"/>
    </source>
</evidence>
<sequence length="521" mass="59790">MKFTPLDEFNSFSRALFSDEQLCWDLEGNTSVKLMSLNPMEVKLLKHIKFDGMKILTINNIDASSDHPDGGIAFNVNITNTSHIRVELGDIQFDIKYMDQIIGKISSKRFSNDRNTLSFSGCLLQPDTLEGLDAITDVFSKILSREELQFTFDTKECFVSWLDITSLIMIITKETKINFDYELIKCAWDFKFDPKDQYALEVSLHSEIKYFNLFPLGIHKFSCENSSGIIESSIKTKLRLLEESKDLFSEIAKKMYQDEEFILIGDIQVKKIEFNFDKNIKCHIQPGIMIKSMKIIEATKDVLEFKAIATITNFYNFSNIKIDLGINVEFDLISEQNIKIAKITIEDFEMKSENRYTTVRLKYLPNTDNGHLIGNYLNGIDKVILPGLDVPFIDEVEVSFTTKDSFMLHNPLQTRLHLFGFNAKVFNAANEQIAAATKKPSDFGIIVEAGQTEKINIESSNMDIKNLFKNINDCVYGVKENLECVLMFGIGENNPYRIDLNYVQKDVKVIWNVGFAKFFKF</sequence>
<gene>
    <name evidence="1" type="ORF">CPELLU_LOCUS5912</name>
</gene>
<organism evidence="1 2">
    <name type="scientific">Cetraspora pellucida</name>
    <dbReference type="NCBI Taxonomy" id="1433469"/>
    <lineage>
        <taxon>Eukaryota</taxon>
        <taxon>Fungi</taxon>
        <taxon>Fungi incertae sedis</taxon>
        <taxon>Mucoromycota</taxon>
        <taxon>Glomeromycotina</taxon>
        <taxon>Glomeromycetes</taxon>
        <taxon>Diversisporales</taxon>
        <taxon>Gigasporaceae</taxon>
        <taxon>Cetraspora</taxon>
    </lineage>
</organism>
<dbReference type="Pfam" id="PF12505">
    <property type="entry name" value="DUF3712"/>
    <property type="match status" value="1"/>
</dbReference>
<comment type="caution">
    <text evidence="1">The sequence shown here is derived from an EMBL/GenBank/DDBJ whole genome shotgun (WGS) entry which is preliminary data.</text>
</comment>
<name>A0A9N9BV31_9GLOM</name>
<evidence type="ECO:0000313" key="2">
    <source>
        <dbReference type="Proteomes" id="UP000789759"/>
    </source>
</evidence>
<dbReference type="PANTHER" id="PTHR35895">
    <property type="entry name" value="CHROMOSOME 16, WHOLE GENOME SHOTGUN SEQUENCE"/>
    <property type="match status" value="1"/>
</dbReference>
<dbReference type="GO" id="GO:0000329">
    <property type="term" value="C:fungal-type vacuole membrane"/>
    <property type="evidence" value="ECO:0007669"/>
    <property type="project" value="InterPro"/>
</dbReference>
<proteinExistence type="predicted"/>
<reference evidence="1" key="1">
    <citation type="submission" date="2021-06" db="EMBL/GenBank/DDBJ databases">
        <authorList>
            <person name="Kallberg Y."/>
            <person name="Tangrot J."/>
            <person name="Rosling A."/>
        </authorList>
    </citation>
    <scope>NUCLEOTIDE SEQUENCE</scope>
    <source>
        <strain evidence="1">FL966</strain>
    </source>
</reference>
<dbReference type="InterPro" id="IPR046368">
    <property type="entry name" value="Tag1"/>
</dbReference>
<dbReference type="EMBL" id="CAJVQA010003532">
    <property type="protein sequence ID" value="CAG8576995.1"/>
    <property type="molecule type" value="Genomic_DNA"/>
</dbReference>
<protein>
    <submittedName>
        <fullName evidence="1">22443_t:CDS:1</fullName>
    </submittedName>
</protein>
<accession>A0A9N9BV31</accession>
<keyword evidence="2" id="KW-1185">Reference proteome</keyword>